<keyword evidence="4" id="KW-0560">Oxidoreductase</keyword>
<reference evidence="9" key="1">
    <citation type="submission" date="2020-06" db="EMBL/GenBank/DDBJ databases">
        <authorList>
            <consortium name="Plant Systems Biology data submission"/>
        </authorList>
    </citation>
    <scope>NUCLEOTIDE SEQUENCE</scope>
    <source>
        <strain evidence="9">D6</strain>
    </source>
</reference>
<feature type="compositionally biased region" description="Polar residues" evidence="6">
    <location>
        <begin position="1"/>
        <end position="13"/>
    </location>
</feature>
<feature type="domain" description="Fe2OG dioxygenase" evidence="8">
    <location>
        <begin position="531"/>
        <end position="642"/>
    </location>
</feature>
<dbReference type="PANTHER" id="PTHR10869">
    <property type="entry name" value="PROLYL 4-HYDROXYLASE ALPHA SUBUNIT"/>
    <property type="match status" value="1"/>
</dbReference>
<gene>
    <name evidence="9" type="ORF">SEMRO_1021_G232220.1</name>
</gene>
<dbReference type="PANTHER" id="PTHR10869:SF226">
    <property type="entry name" value="PROLYL 4-HYDROXYLASE ALPHA SUBUNIT DOMAIN-CONTAINING PROTEIN"/>
    <property type="match status" value="1"/>
</dbReference>
<dbReference type="Gene3D" id="2.60.120.620">
    <property type="entry name" value="q2cbj1_9rhob like domain"/>
    <property type="match status" value="1"/>
</dbReference>
<evidence type="ECO:0000256" key="1">
    <source>
        <dbReference type="ARBA" id="ARBA00001961"/>
    </source>
</evidence>
<accession>A0A9N8EFX9</accession>
<dbReference type="Proteomes" id="UP001153069">
    <property type="component" value="Unassembled WGS sequence"/>
</dbReference>
<protein>
    <submittedName>
        <fullName evidence="9">Probable prolyl 4-hydroxylase</fullName>
    </submittedName>
</protein>
<dbReference type="SMART" id="SM00702">
    <property type="entry name" value="P4Hc"/>
    <property type="match status" value="1"/>
</dbReference>
<proteinExistence type="predicted"/>
<evidence type="ECO:0000256" key="7">
    <source>
        <dbReference type="SAM" id="Phobius"/>
    </source>
</evidence>
<comment type="cofactor">
    <cofactor evidence="1">
        <name>L-ascorbate</name>
        <dbReference type="ChEBI" id="CHEBI:38290"/>
    </cofactor>
</comment>
<evidence type="ECO:0000256" key="2">
    <source>
        <dbReference type="ARBA" id="ARBA00022723"/>
    </source>
</evidence>
<name>A0A9N8EFX9_9STRA</name>
<comment type="caution">
    <text evidence="9">The sequence shown here is derived from an EMBL/GenBank/DDBJ whole genome shotgun (WGS) entry which is preliminary data.</text>
</comment>
<feature type="compositionally biased region" description="Acidic residues" evidence="6">
    <location>
        <begin position="39"/>
        <end position="57"/>
    </location>
</feature>
<keyword evidence="3" id="KW-0223">Dioxygenase</keyword>
<evidence type="ECO:0000256" key="5">
    <source>
        <dbReference type="ARBA" id="ARBA00023004"/>
    </source>
</evidence>
<feature type="region of interest" description="Disordered" evidence="6">
    <location>
        <begin position="1"/>
        <end position="60"/>
    </location>
</feature>
<dbReference type="EMBL" id="CAICTM010001019">
    <property type="protein sequence ID" value="CAB9519489.1"/>
    <property type="molecule type" value="Genomic_DNA"/>
</dbReference>
<dbReference type="GO" id="GO:0005506">
    <property type="term" value="F:iron ion binding"/>
    <property type="evidence" value="ECO:0007669"/>
    <property type="project" value="InterPro"/>
</dbReference>
<evidence type="ECO:0000256" key="3">
    <source>
        <dbReference type="ARBA" id="ARBA00022964"/>
    </source>
</evidence>
<keyword evidence="7" id="KW-1133">Transmembrane helix</keyword>
<evidence type="ECO:0000259" key="8">
    <source>
        <dbReference type="PROSITE" id="PS51471"/>
    </source>
</evidence>
<dbReference type="InterPro" id="IPR005123">
    <property type="entry name" value="Oxoglu/Fe-dep_dioxygenase_dom"/>
</dbReference>
<evidence type="ECO:0000256" key="6">
    <source>
        <dbReference type="SAM" id="MobiDB-lite"/>
    </source>
</evidence>
<dbReference type="GO" id="GO:0004656">
    <property type="term" value="F:procollagen-proline 4-dioxygenase activity"/>
    <property type="evidence" value="ECO:0007669"/>
    <property type="project" value="TreeGrafter"/>
</dbReference>
<evidence type="ECO:0000313" key="10">
    <source>
        <dbReference type="Proteomes" id="UP001153069"/>
    </source>
</evidence>
<keyword evidence="7" id="KW-0472">Membrane</keyword>
<evidence type="ECO:0000256" key="4">
    <source>
        <dbReference type="ARBA" id="ARBA00023002"/>
    </source>
</evidence>
<evidence type="ECO:0000313" key="9">
    <source>
        <dbReference type="EMBL" id="CAB9519489.1"/>
    </source>
</evidence>
<dbReference type="Pfam" id="PF13640">
    <property type="entry name" value="2OG-FeII_Oxy_3"/>
    <property type="match status" value="1"/>
</dbReference>
<dbReference type="InterPro" id="IPR045054">
    <property type="entry name" value="P4HA-like"/>
</dbReference>
<keyword evidence="5" id="KW-0408">Iron</keyword>
<keyword evidence="2" id="KW-0479">Metal-binding</keyword>
<feature type="region of interest" description="Disordered" evidence="6">
    <location>
        <begin position="241"/>
        <end position="268"/>
    </location>
</feature>
<dbReference type="InterPro" id="IPR006620">
    <property type="entry name" value="Pro_4_hyd_alph"/>
</dbReference>
<dbReference type="GO" id="GO:0031418">
    <property type="term" value="F:L-ascorbic acid binding"/>
    <property type="evidence" value="ECO:0007669"/>
    <property type="project" value="InterPro"/>
</dbReference>
<dbReference type="PROSITE" id="PS51471">
    <property type="entry name" value="FE2OG_OXY"/>
    <property type="match status" value="1"/>
</dbReference>
<keyword evidence="10" id="KW-1185">Reference proteome</keyword>
<organism evidence="9 10">
    <name type="scientific">Seminavis robusta</name>
    <dbReference type="NCBI Taxonomy" id="568900"/>
    <lineage>
        <taxon>Eukaryota</taxon>
        <taxon>Sar</taxon>
        <taxon>Stramenopiles</taxon>
        <taxon>Ochrophyta</taxon>
        <taxon>Bacillariophyta</taxon>
        <taxon>Bacillariophyceae</taxon>
        <taxon>Bacillariophycidae</taxon>
        <taxon>Naviculales</taxon>
        <taxon>Naviculaceae</taxon>
        <taxon>Seminavis</taxon>
    </lineage>
</organism>
<sequence length="646" mass="73409">MTTTSAALNSNEPQRVVAPLEIMDSQEEEEKELLCKETSDDDDDDEYDSDYDDDEDSSSGSWKDLIVWSEWRQHGVAILVAILATILATVWQHYAQQQEHDYHLFESSSSSSASSNAYASTFRHEHLDGYQRTANISFCPSTLKSKVEQHLELFDFHVPLESVDAVQLHYVADAMEDDDYSTVLAKRVPSKLTIHDPEYHCLRQRVVQANENKKSYVTGTTYFYQPPSFLDMYPHLKDILPEQQQQQPTKSITGLTDKNKKKRQPKPASLSFTGFAAKFINLSPHPILLHWDGKGGHANSQRLVGEIAPFDSLGTATTPGQSFFVSPVYDSSHALDRWVVTADDSVMVHEDSTKNHHKWTPADWQLYHMQMANLEFAQHYLIASHRTWLAHFPRPFPVHPMIAATHVGQQHSVKLEDRTLPLEVVSVTPRVLAMDDFLTHDECQALMSLAAAQGLQGSTLYAGGMAQQQRDLSTRSSTNAWLSRETSQLTDRIYRRAAQLLQMKESLLQQPAFYHHDEDDEEAPDYTQHSIAESLQVVRYQPGEEYTAHHDFVYPSARHRYQPTRYATLLLYLNDDFTGGQTNFPRAVNPSKHDGITITPKAGKAVLFYNMLPDGNVDDLSQHQSLPVENGEKWLANLWVWDPVIN</sequence>
<feature type="compositionally biased region" description="Polar residues" evidence="6">
    <location>
        <begin position="242"/>
        <end position="256"/>
    </location>
</feature>
<keyword evidence="7" id="KW-0812">Transmembrane</keyword>
<dbReference type="AlphaFoldDB" id="A0A9N8EFX9"/>
<dbReference type="GO" id="GO:0005783">
    <property type="term" value="C:endoplasmic reticulum"/>
    <property type="evidence" value="ECO:0007669"/>
    <property type="project" value="TreeGrafter"/>
</dbReference>
<dbReference type="OrthoDB" id="420380at2759"/>
<feature type="transmembrane region" description="Helical" evidence="7">
    <location>
        <begin position="76"/>
        <end position="94"/>
    </location>
</feature>
<dbReference type="InterPro" id="IPR044862">
    <property type="entry name" value="Pro_4_hyd_alph_FE2OG_OXY"/>
</dbReference>